<reference evidence="2" key="1">
    <citation type="submission" date="2022-08" db="EMBL/GenBank/DDBJ databases">
        <authorList>
            <person name="Gutierrez-Valencia J."/>
        </authorList>
    </citation>
    <scope>NUCLEOTIDE SEQUENCE</scope>
</reference>
<protein>
    <submittedName>
        <fullName evidence="2">Uncharacterized protein</fullName>
    </submittedName>
</protein>
<name>A0AAV0KS02_9ROSI</name>
<evidence type="ECO:0000313" key="2">
    <source>
        <dbReference type="EMBL" id="CAI0424970.1"/>
    </source>
</evidence>
<organism evidence="2 3">
    <name type="scientific">Linum tenue</name>
    <dbReference type="NCBI Taxonomy" id="586396"/>
    <lineage>
        <taxon>Eukaryota</taxon>
        <taxon>Viridiplantae</taxon>
        <taxon>Streptophyta</taxon>
        <taxon>Embryophyta</taxon>
        <taxon>Tracheophyta</taxon>
        <taxon>Spermatophyta</taxon>
        <taxon>Magnoliopsida</taxon>
        <taxon>eudicotyledons</taxon>
        <taxon>Gunneridae</taxon>
        <taxon>Pentapetalae</taxon>
        <taxon>rosids</taxon>
        <taxon>fabids</taxon>
        <taxon>Malpighiales</taxon>
        <taxon>Linaceae</taxon>
        <taxon>Linum</taxon>
    </lineage>
</organism>
<feature type="region of interest" description="Disordered" evidence="1">
    <location>
        <begin position="87"/>
        <end position="121"/>
    </location>
</feature>
<accession>A0AAV0KS02</accession>
<sequence>MVEDSAVVNMEELDNDADLDNMAKTDNDNDDLNEEHIKKDDVFVPVNDEQLKDDVNVPKNLTDDNNLGVVTIVPTYSLTWKHLWFHNQDDEPASRGKKLKQRKDATRIKKRLKSTGEHASE</sequence>
<feature type="region of interest" description="Disordered" evidence="1">
    <location>
        <begin position="1"/>
        <end position="40"/>
    </location>
</feature>
<evidence type="ECO:0000256" key="1">
    <source>
        <dbReference type="SAM" id="MobiDB-lite"/>
    </source>
</evidence>
<dbReference type="Proteomes" id="UP001154282">
    <property type="component" value="Unassembled WGS sequence"/>
</dbReference>
<dbReference type="EMBL" id="CAMGYJ010000005">
    <property type="protein sequence ID" value="CAI0424970.1"/>
    <property type="molecule type" value="Genomic_DNA"/>
</dbReference>
<gene>
    <name evidence="2" type="ORF">LITE_LOCUS20154</name>
</gene>
<comment type="caution">
    <text evidence="2">The sequence shown here is derived from an EMBL/GenBank/DDBJ whole genome shotgun (WGS) entry which is preliminary data.</text>
</comment>
<proteinExistence type="predicted"/>
<evidence type="ECO:0000313" key="3">
    <source>
        <dbReference type="Proteomes" id="UP001154282"/>
    </source>
</evidence>
<keyword evidence="3" id="KW-1185">Reference proteome</keyword>
<dbReference type="AlphaFoldDB" id="A0AAV0KS02"/>